<keyword evidence="1" id="KW-0539">Nucleus</keyword>
<dbReference type="Gene3D" id="4.10.240.10">
    <property type="entry name" value="Zn(2)-C6 fungal-type DNA-binding domain"/>
    <property type="match status" value="1"/>
</dbReference>
<feature type="domain" description="Zn(2)-C6 fungal-type" evidence="3">
    <location>
        <begin position="360"/>
        <end position="390"/>
    </location>
</feature>
<dbReference type="CDD" id="cd00067">
    <property type="entry name" value="GAL4"/>
    <property type="match status" value="1"/>
</dbReference>
<evidence type="ECO:0000313" key="4">
    <source>
        <dbReference type="EMBL" id="KAF3802461.1"/>
    </source>
</evidence>
<dbReference type="InterPro" id="IPR001138">
    <property type="entry name" value="Zn2Cys6_DnaBD"/>
</dbReference>
<evidence type="ECO:0000256" key="2">
    <source>
        <dbReference type="SAM" id="MobiDB-lite"/>
    </source>
</evidence>
<evidence type="ECO:0000313" key="5">
    <source>
        <dbReference type="Proteomes" id="UP000613401"/>
    </source>
</evidence>
<feature type="region of interest" description="Disordered" evidence="2">
    <location>
        <begin position="1"/>
        <end position="21"/>
    </location>
</feature>
<evidence type="ECO:0000256" key="1">
    <source>
        <dbReference type="ARBA" id="ARBA00023242"/>
    </source>
</evidence>
<dbReference type="EMBL" id="WVTB01000063">
    <property type="protein sequence ID" value="KAF3802461.1"/>
    <property type="molecule type" value="Genomic_DNA"/>
</dbReference>
<evidence type="ECO:0000259" key="3">
    <source>
        <dbReference type="PROSITE" id="PS50048"/>
    </source>
</evidence>
<proteinExistence type="predicted"/>
<dbReference type="InterPro" id="IPR036864">
    <property type="entry name" value="Zn2-C6_fun-type_DNA-bd_sf"/>
</dbReference>
<name>A0A8H4FHW8_COLGL</name>
<dbReference type="GeneID" id="69010424"/>
<dbReference type="GO" id="GO:0008270">
    <property type="term" value="F:zinc ion binding"/>
    <property type="evidence" value="ECO:0007669"/>
    <property type="project" value="InterPro"/>
</dbReference>
<dbReference type="RefSeq" id="XP_045261620.1">
    <property type="nucleotide sequence ID" value="XM_045403339.1"/>
</dbReference>
<dbReference type="SUPFAM" id="SSF57701">
    <property type="entry name" value="Zn2/Cys6 DNA-binding domain"/>
    <property type="match status" value="1"/>
</dbReference>
<organism evidence="4 5">
    <name type="scientific">Colletotrichum gloeosporioides</name>
    <name type="common">Anthracnose fungus</name>
    <name type="synonym">Glomerella cingulata</name>
    <dbReference type="NCBI Taxonomy" id="474922"/>
    <lineage>
        <taxon>Eukaryota</taxon>
        <taxon>Fungi</taxon>
        <taxon>Dikarya</taxon>
        <taxon>Ascomycota</taxon>
        <taxon>Pezizomycotina</taxon>
        <taxon>Sordariomycetes</taxon>
        <taxon>Hypocreomycetidae</taxon>
        <taxon>Glomerellales</taxon>
        <taxon>Glomerellaceae</taxon>
        <taxon>Colletotrichum</taxon>
        <taxon>Colletotrichum gloeosporioides species complex</taxon>
    </lineage>
</organism>
<feature type="compositionally biased region" description="Gly residues" evidence="2">
    <location>
        <begin position="302"/>
        <end position="314"/>
    </location>
</feature>
<accession>A0A8H4FHW8</accession>
<keyword evidence="5" id="KW-1185">Reference proteome</keyword>
<sequence length="585" mass="63467">MDHQSQNEQLMERGVTQAGSDDVVSSNNEIHPQAFPPATNEELFNFHVEEEDEVFYERLTETLRIDAQSPPNNLLDAEQDMVAIATDEANNGQAPFDPQTLPQLSLEQVDAAIAQACPNGTVEELSAAIDLLNNHPVPFSSNLLGLEQDKVAIATEGTYSGQATFQSQACTQLPCYNSPYSPYGNYQSNVANTLPSQPQYVNPAELQNNGGNSCQRVVTQQMANPGTGFLGTGGFDPRTIAQVPKPSEYMDVDSVPGAENIDPALLEDTVPGPIHNMSGHMDIDFPVAGQLSTPGRAPISGNGNGNGNDEGNGNGDDDDADADLSLAPPQPLIVPEALRANTAGNRVEKKPNKRQVGKKACSGCRKSKLRCNSVPGGITCLECLRRSRPCDKGQTTDDRTREANRDKLLRTVERCEKYLADLLLLIYSMKIAMDQGKLNDKMTMIRSQLSSGLTEIGMLVYYLTDQPLTPQDEQSAHACVRLDALAGLQLDLQGIEENLAEMRKTGRLCVERTKDRVKTLGQYLNVVMNDKGHVRDAQISLGKVKGSRTPFSQIGTDMSVQFSNIADNSDIVPSLVGHVDKLKAV</sequence>
<reference evidence="4" key="2">
    <citation type="submission" date="2020-03" db="EMBL/GenBank/DDBJ databases">
        <authorList>
            <person name="Fu F.-F."/>
            <person name="Chen J."/>
        </authorList>
    </citation>
    <scope>NUCLEOTIDE SEQUENCE</scope>
    <source>
        <strain evidence="4">Lc1</strain>
    </source>
</reference>
<feature type="region of interest" description="Disordered" evidence="2">
    <location>
        <begin position="281"/>
        <end position="327"/>
    </location>
</feature>
<dbReference type="PROSITE" id="PS00463">
    <property type="entry name" value="ZN2_CY6_FUNGAL_1"/>
    <property type="match status" value="1"/>
</dbReference>
<dbReference type="Proteomes" id="UP000613401">
    <property type="component" value="Unassembled WGS sequence"/>
</dbReference>
<comment type="caution">
    <text evidence="4">The sequence shown here is derived from an EMBL/GenBank/DDBJ whole genome shotgun (WGS) entry which is preliminary data.</text>
</comment>
<dbReference type="AlphaFoldDB" id="A0A8H4FHW8"/>
<reference evidence="4" key="1">
    <citation type="journal article" date="2020" name="Phytopathology">
        <title>Genome sequence and comparative analysis of Colletotrichum gloeosporioides isolated from Liriodendron leaves.</title>
        <authorList>
            <person name="Fu F.F."/>
            <person name="Hao Z."/>
            <person name="Wang P."/>
            <person name="Lu Y."/>
            <person name="Xue L.J."/>
            <person name="Wei G."/>
            <person name="Tian Y."/>
            <person name="Baishi H."/>
            <person name="Xu H."/>
            <person name="Shi J."/>
            <person name="Cheng T."/>
            <person name="Wang G."/>
            <person name="Yi Y."/>
            <person name="Chen J."/>
        </authorList>
    </citation>
    <scope>NUCLEOTIDE SEQUENCE</scope>
    <source>
        <strain evidence="4">Lc1</strain>
    </source>
</reference>
<protein>
    <recommendedName>
        <fullName evidence="3">Zn(2)-C6 fungal-type domain-containing protein</fullName>
    </recommendedName>
</protein>
<dbReference type="PROSITE" id="PS50048">
    <property type="entry name" value="ZN2_CY6_FUNGAL_2"/>
    <property type="match status" value="1"/>
</dbReference>
<gene>
    <name evidence="4" type="ORF">GCG54_00003264</name>
</gene>
<dbReference type="GO" id="GO:0000981">
    <property type="term" value="F:DNA-binding transcription factor activity, RNA polymerase II-specific"/>
    <property type="evidence" value="ECO:0007669"/>
    <property type="project" value="InterPro"/>
</dbReference>